<evidence type="ECO:0000313" key="14">
    <source>
        <dbReference type="Proteomes" id="UP000822688"/>
    </source>
</evidence>
<keyword evidence="4" id="KW-0808">Transferase</keyword>
<evidence type="ECO:0000256" key="10">
    <source>
        <dbReference type="PROSITE-ProRule" id="PRU00452"/>
    </source>
</evidence>
<keyword evidence="6 10" id="KW-0863">Zinc-finger</keyword>
<dbReference type="GO" id="GO:0005634">
    <property type="term" value="C:nucleus"/>
    <property type="evidence" value="ECO:0007669"/>
    <property type="project" value="UniProtKB-SubCell"/>
</dbReference>
<dbReference type="AlphaFoldDB" id="A0A8T0G6Q8"/>
<evidence type="ECO:0000259" key="12">
    <source>
        <dbReference type="PROSITE" id="PS51044"/>
    </source>
</evidence>
<dbReference type="PANTHER" id="PTHR21330:SF1">
    <property type="entry name" value="E3 SUMO-PROTEIN LIGASE NSE2"/>
    <property type="match status" value="1"/>
</dbReference>
<feature type="compositionally biased region" description="Basic and acidic residues" evidence="11">
    <location>
        <begin position="23"/>
        <end position="50"/>
    </location>
</feature>
<keyword evidence="8" id="KW-0862">Zinc</keyword>
<dbReference type="GO" id="GO:0008270">
    <property type="term" value="F:zinc ion binding"/>
    <property type="evidence" value="ECO:0007669"/>
    <property type="project" value="UniProtKB-KW"/>
</dbReference>
<feature type="region of interest" description="Disordered" evidence="11">
    <location>
        <begin position="1"/>
        <end position="50"/>
    </location>
</feature>
<evidence type="ECO:0000256" key="8">
    <source>
        <dbReference type="ARBA" id="ARBA00022833"/>
    </source>
</evidence>
<comment type="caution">
    <text evidence="13">The sequence shown here is derived from an EMBL/GenBank/DDBJ whole genome shotgun (WGS) entry which is preliminary data.</text>
</comment>
<dbReference type="PROSITE" id="PS51044">
    <property type="entry name" value="ZF_SP_RING"/>
    <property type="match status" value="1"/>
</dbReference>
<dbReference type="Gene3D" id="3.30.40.10">
    <property type="entry name" value="Zinc/RING finger domain, C3HC4 (zinc finger)"/>
    <property type="match status" value="1"/>
</dbReference>
<evidence type="ECO:0000256" key="11">
    <source>
        <dbReference type="SAM" id="MobiDB-lite"/>
    </source>
</evidence>
<evidence type="ECO:0000256" key="1">
    <source>
        <dbReference type="ARBA" id="ARBA00004123"/>
    </source>
</evidence>
<comment type="pathway">
    <text evidence="2">Protein modification; protein sumoylation.</text>
</comment>
<name>A0A8T0G6Q8_CERPU</name>
<evidence type="ECO:0000256" key="7">
    <source>
        <dbReference type="ARBA" id="ARBA00022786"/>
    </source>
</evidence>
<dbReference type="EMBL" id="CM026433">
    <property type="protein sequence ID" value="KAG0554611.1"/>
    <property type="molecule type" value="Genomic_DNA"/>
</dbReference>
<evidence type="ECO:0000313" key="13">
    <source>
        <dbReference type="EMBL" id="KAG0554611.1"/>
    </source>
</evidence>
<evidence type="ECO:0000256" key="3">
    <source>
        <dbReference type="ARBA" id="ARBA00008212"/>
    </source>
</evidence>
<dbReference type="GO" id="GO:0016925">
    <property type="term" value="P:protein sumoylation"/>
    <property type="evidence" value="ECO:0007669"/>
    <property type="project" value="TreeGrafter"/>
</dbReference>
<keyword evidence="9" id="KW-0539">Nucleus</keyword>
<keyword evidence="14" id="KW-1185">Reference proteome</keyword>
<dbReference type="InterPro" id="IPR004181">
    <property type="entry name" value="Znf_MIZ"/>
</dbReference>
<dbReference type="InterPro" id="IPR026846">
    <property type="entry name" value="Nse2(Mms21)"/>
</dbReference>
<comment type="subcellular location">
    <subcellularLocation>
        <location evidence="1">Nucleus</location>
    </subcellularLocation>
</comment>
<keyword evidence="7" id="KW-0833">Ubl conjugation pathway</keyword>
<sequence>MENLDGEIENVSGDIDESIVDPNPKDKKMEKDVKTEKDAKIEKDNNLTKPEDLDGLQMLRLAQEDKTLLRKDIVPSLEEPINQQILFEDQNITCPSEGDEFSHEVKCFQISKPIVKVASQIKQDDSALEELKPSLEESKSSHGQNNENILNLQIIKNEKQKGKESLGIERKPALVKKEVSDLHGLTERQQKFLQDFHVKFVLEGVDVEEDDEAKANKHSDFIELKKRLEEEEKMYAGCALGEASDIDQIDVDPSNITPRNLIAMHLPPEDINSLEPAQVAVRATMDEVINSFAEVAICRQESSPQEDIKPLHQFQNARYAMKDLVDDDGLSELQEYTNREGSTGCQCCCRKAGKQIDEGDDNDVYMTNSSYSVLNVVCPVSGMPVVELDDPVRSEECEHIYDRASALSYIANMAKDGFCLCASPGCRALLAENKLVADNRLWQDIEELRQIKAAMWESRMLQDFVNTDDSDDD</sequence>
<reference evidence="13" key="1">
    <citation type="submission" date="2020-06" db="EMBL/GenBank/DDBJ databases">
        <title>WGS assembly of Ceratodon purpureus strain R40.</title>
        <authorList>
            <person name="Carey S.B."/>
            <person name="Jenkins J."/>
            <person name="Shu S."/>
            <person name="Lovell J.T."/>
            <person name="Sreedasyam A."/>
            <person name="Maumus F."/>
            <person name="Tiley G.P."/>
            <person name="Fernandez-Pozo N."/>
            <person name="Barry K."/>
            <person name="Chen C."/>
            <person name="Wang M."/>
            <person name="Lipzen A."/>
            <person name="Daum C."/>
            <person name="Saski C.A."/>
            <person name="Payton A.C."/>
            <person name="Mcbreen J.C."/>
            <person name="Conrad R.E."/>
            <person name="Kollar L.M."/>
            <person name="Olsson S."/>
            <person name="Huttunen S."/>
            <person name="Landis J.B."/>
            <person name="Wickett N.J."/>
            <person name="Johnson M.G."/>
            <person name="Rensing S.A."/>
            <person name="Grimwood J."/>
            <person name="Schmutz J."/>
            <person name="Mcdaniel S.F."/>
        </authorList>
    </citation>
    <scope>NUCLEOTIDE SEQUENCE</scope>
    <source>
        <strain evidence="13">R40</strain>
    </source>
</reference>
<evidence type="ECO:0000256" key="6">
    <source>
        <dbReference type="ARBA" id="ARBA00022771"/>
    </source>
</evidence>
<feature type="compositionally biased region" description="Acidic residues" evidence="11">
    <location>
        <begin position="1"/>
        <end position="19"/>
    </location>
</feature>
<comment type="similarity">
    <text evidence="3">Belongs to the NSE2 family.</text>
</comment>
<evidence type="ECO:0000256" key="4">
    <source>
        <dbReference type="ARBA" id="ARBA00022679"/>
    </source>
</evidence>
<dbReference type="GO" id="GO:0000724">
    <property type="term" value="P:double-strand break repair via homologous recombination"/>
    <property type="evidence" value="ECO:0007669"/>
    <property type="project" value="InterPro"/>
</dbReference>
<feature type="domain" description="SP-RING-type" evidence="12">
    <location>
        <begin position="360"/>
        <end position="450"/>
    </location>
</feature>
<dbReference type="GO" id="GO:0030915">
    <property type="term" value="C:Smc5-Smc6 complex"/>
    <property type="evidence" value="ECO:0007669"/>
    <property type="project" value="InterPro"/>
</dbReference>
<keyword evidence="5" id="KW-0479">Metal-binding</keyword>
<evidence type="ECO:0000256" key="9">
    <source>
        <dbReference type="ARBA" id="ARBA00023242"/>
    </source>
</evidence>
<dbReference type="CDD" id="cd16651">
    <property type="entry name" value="SPL-RING_NSE2"/>
    <property type="match status" value="1"/>
</dbReference>
<proteinExistence type="inferred from homology"/>
<accession>A0A8T0G6Q8</accession>
<dbReference type="InterPro" id="IPR013083">
    <property type="entry name" value="Znf_RING/FYVE/PHD"/>
</dbReference>
<feature type="region of interest" description="Disordered" evidence="11">
    <location>
        <begin position="132"/>
        <end position="152"/>
    </location>
</feature>
<dbReference type="GO" id="GO:0061665">
    <property type="term" value="F:SUMO ligase activity"/>
    <property type="evidence" value="ECO:0007669"/>
    <property type="project" value="TreeGrafter"/>
</dbReference>
<dbReference type="Proteomes" id="UP000822688">
    <property type="component" value="Chromosome 12"/>
</dbReference>
<evidence type="ECO:0000256" key="2">
    <source>
        <dbReference type="ARBA" id="ARBA00004718"/>
    </source>
</evidence>
<gene>
    <name evidence="13" type="ORF">KC19_12G104800</name>
</gene>
<evidence type="ECO:0000256" key="5">
    <source>
        <dbReference type="ARBA" id="ARBA00022723"/>
    </source>
</evidence>
<protein>
    <recommendedName>
        <fullName evidence="12">SP-RING-type domain-containing protein</fullName>
    </recommendedName>
</protein>
<organism evidence="13 14">
    <name type="scientific">Ceratodon purpureus</name>
    <name type="common">Fire moss</name>
    <name type="synonym">Dicranum purpureum</name>
    <dbReference type="NCBI Taxonomy" id="3225"/>
    <lineage>
        <taxon>Eukaryota</taxon>
        <taxon>Viridiplantae</taxon>
        <taxon>Streptophyta</taxon>
        <taxon>Embryophyta</taxon>
        <taxon>Bryophyta</taxon>
        <taxon>Bryophytina</taxon>
        <taxon>Bryopsida</taxon>
        <taxon>Dicranidae</taxon>
        <taxon>Pseudoditrichales</taxon>
        <taxon>Ditrichaceae</taxon>
        <taxon>Ceratodon</taxon>
    </lineage>
</organism>
<dbReference type="PANTHER" id="PTHR21330">
    <property type="entry name" value="E3 SUMO-PROTEIN LIGASE NSE2"/>
    <property type="match status" value="1"/>
</dbReference>